<dbReference type="EMBL" id="BMAW01039027">
    <property type="protein sequence ID" value="GFU54126.1"/>
    <property type="molecule type" value="Genomic_DNA"/>
</dbReference>
<keyword evidence="2" id="KW-1185">Reference proteome</keyword>
<gene>
    <name evidence="1" type="ORF">NPIL_557981</name>
</gene>
<dbReference type="AlphaFoldDB" id="A0A8X6UUA4"/>
<accession>A0A8X6UUA4</accession>
<organism evidence="1 2">
    <name type="scientific">Nephila pilipes</name>
    <name type="common">Giant wood spider</name>
    <name type="synonym">Nephila maculata</name>
    <dbReference type="NCBI Taxonomy" id="299642"/>
    <lineage>
        <taxon>Eukaryota</taxon>
        <taxon>Metazoa</taxon>
        <taxon>Ecdysozoa</taxon>
        <taxon>Arthropoda</taxon>
        <taxon>Chelicerata</taxon>
        <taxon>Arachnida</taxon>
        <taxon>Araneae</taxon>
        <taxon>Araneomorphae</taxon>
        <taxon>Entelegynae</taxon>
        <taxon>Araneoidea</taxon>
        <taxon>Nephilidae</taxon>
        <taxon>Nephila</taxon>
    </lineage>
</organism>
<feature type="non-terminal residue" evidence="1">
    <location>
        <position position="43"/>
    </location>
</feature>
<dbReference type="Proteomes" id="UP000887013">
    <property type="component" value="Unassembled WGS sequence"/>
</dbReference>
<evidence type="ECO:0000313" key="2">
    <source>
        <dbReference type="Proteomes" id="UP000887013"/>
    </source>
</evidence>
<protein>
    <submittedName>
        <fullName evidence="1">Uncharacterized protein</fullName>
    </submittedName>
</protein>
<sequence length="43" mass="5239">MKVKWVMYQHRCHPRHLNGIQSSEVDYPPFAEDFTFDSKNRNE</sequence>
<comment type="caution">
    <text evidence="1">The sequence shown here is derived from an EMBL/GenBank/DDBJ whole genome shotgun (WGS) entry which is preliminary data.</text>
</comment>
<proteinExistence type="predicted"/>
<evidence type="ECO:0000313" key="1">
    <source>
        <dbReference type="EMBL" id="GFU54126.1"/>
    </source>
</evidence>
<name>A0A8X6UUA4_NEPPI</name>
<reference evidence="1" key="1">
    <citation type="submission" date="2020-08" db="EMBL/GenBank/DDBJ databases">
        <title>Multicomponent nature underlies the extraordinary mechanical properties of spider dragline silk.</title>
        <authorList>
            <person name="Kono N."/>
            <person name="Nakamura H."/>
            <person name="Mori M."/>
            <person name="Yoshida Y."/>
            <person name="Ohtoshi R."/>
            <person name="Malay A.D."/>
            <person name="Moran D.A.P."/>
            <person name="Tomita M."/>
            <person name="Numata K."/>
            <person name="Arakawa K."/>
        </authorList>
    </citation>
    <scope>NUCLEOTIDE SEQUENCE</scope>
</reference>